<protein>
    <submittedName>
        <fullName evidence="1">Pirin-like protein</fullName>
    </submittedName>
</protein>
<dbReference type="AlphaFoldDB" id="A0A0S4TLB6"/>
<evidence type="ECO:0000313" key="1">
    <source>
        <dbReference type="EMBL" id="CUV10898.1"/>
    </source>
</evidence>
<dbReference type="EMBL" id="LN899819">
    <property type="protein sequence ID" value="CUV10898.1"/>
    <property type="molecule type" value="Genomic_DNA"/>
</dbReference>
<sequence length="57" mass="6029">MPIFGTVVVDGEDFGHDDLRLPVFAPREAPRAITLQAPHGSAKVMLFSGAPLHSGTT</sequence>
<reference evidence="1" key="1">
    <citation type="submission" date="2015-10" db="EMBL/GenBank/DDBJ databases">
        <authorList>
            <person name="Gilbert D.G."/>
        </authorList>
    </citation>
    <scope>NUCLEOTIDE SEQUENCE</scope>
    <source>
        <strain evidence="1">Phyl III-seqv23</strain>
    </source>
</reference>
<name>A0A0S4TLB6_RALSL</name>
<gene>
    <name evidence="1" type="ORF">RUN39_v1_20040</name>
</gene>
<proteinExistence type="predicted"/>
<accession>A0A0S4TLB6</accession>
<organism evidence="1">
    <name type="scientific">Ralstonia solanacearum</name>
    <name type="common">Pseudomonas solanacearum</name>
    <dbReference type="NCBI Taxonomy" id="305"/>
    <lineage>
        <taxon>Bacteria</taxon>
        <taxon>Pseudomonadati</taxon>
        <taxon>Pseudomonadota</taxon>
        <taxon>Betaproteobacteria</taxon>
        <taxon>Burkholderiales</taxon>
        <taxon>Burkholderiaceae</taxon>
        <taxon>Ralstonia</taxon>
        <taxon>Ralstonia solanacearum species complex</taxon>
    </lineage>
</organism>